<reference evidence="1 2" key="1">
    <citation type="submission" date="2019-02" db="EMBL/GenBank/DDBJ databases">
        <title>Sequencing the genomes of 1000 actinobacteria strains.</title>
        <authorList>
            <person name="Klenk H.-P."/>
        </authorList>
    </citation>
    <scope>NUCLEOTIDE SEQUENCE [LARGE SCALE GENOMIC DNA]</scope>
    <source>
        <strain evidence="1 2">DSM 16932</strain>
    </source>
</reference>
<sequence length="144" mass="15691">MNSVLAEFDRIARDTEHTRYQDAASLCVYAHTSLTLAREASRAARRGDPAGQRVRVEGMRRVDTQLDITAHQAHQMDPAAAAGVRAAIAKAERAAAADNLTQYAACALEAAEEIWRYYARRISETLATENLAAKRPTHTALVGA</sequence>
<name>A0A4Q7M3T5_9MICO</name>
<accession>A0A4Q7M3T5</accession>
<evidence type="ECO:0000313" key="2">
    <source>
        <dbReference type="Proteomes" id="UP000293852"/>
    </source>
</evidence>
<dbReference type="AlphaFoldDB" id="A0A4Q7M3T5"/>
<proteinExistence type="predicted"/>
<gene>
    <name evidence="1" type="ORF">EV386_2525</name>
</gene>
<evidence type="ECO:0000313" key="1">
    <source>
        <dbReference type="EMBL" id="RZS62204.1"/>
    </source>
</evidence>
<protein>
    <submittedName>
        <fullName evidence="1">Uncharacterized protein</fullName>
    </submittedName>
</protein>
<dbReference type="RefSeq" id="WP_130415470.1">
    <property type="nucleotide sequence ID" value="NZ_SGWX01000001.1"/>
</dbReference>
<organism evidence="1 2">
    <name type="scientific">Xylanimonas ulmi</name>
    <dbReference type="NCBI Taxonomy" id="228973"/>
    <lineage>
        <taxon>Bacteria</taxon>
        <taxon>Bacillati</taxon>
        <taxon>Actinomycetota</taxon>
        <taxon>Actinomycetes</taxon>
        <taxon>Micrococcales</taxon>
        <taxon>Promicromonosporaceae</taxon>
        <taxon>Xylanimonas</taxon>
    </lineage>
</organism>
<keyword evidence="2" id="KW-1185">Reference proteome</keyword>
<dbReference type="EMBL" id="SGWX01000001">
    <property type="protein sequence ID" value="RZS62204.1"/>
    <property type="molecule type" value="Genomic_DNA"/>
</dbReference>
<dbReference type="Proteomes" id="UP000293852">
    <property type="component" value="Unassembled WGS sequence"/>
</dbReference>
<comment type="caution">
    <text evidence="1">The sequence shown here is derived from an EMBL/GenBank/DDBJ whole genome shotgun (WGS) entry which is preliminary data.</text>
</comment>